<feature type="region of interest" description="Disordered" evidence="3">
    <location>
        <begin position="505"/>
        <end position="533"/>
    </location>
</feature>
<evidence type="ECO:0000313" key="5">
    <source>
        <dbReference type="EMBL" id="OCT46532.1"/>
    </source>
</evidence>
<dbReference type="CDD" id="cd09917">
    <property type="entry name" value="F-box_SF"/>
    <property type="match status" value="1"/>
</dbReference>
<dbReference type="PROSITE" id="PS50181">
    <property type="entry name" value="FBOX"/>
    <property type="match status" value="1"/>
</dbReference>
<dbReference type="InterPro" id="IPR045048">
    <property type="entry name" value="FBXO31/39"/>
</dbReference>
<dbReference type="eggNOG" id="ENOG502S1WE">
    <property type="taxonomic scope" value="Eukaryota"/>
</dbReference>
<dbReference type="SMART" id="SM00256">
    <property type="entry name" value="FBOX"/>
    <property type="match status" value="1"/>
</dbReference>
<evidence type="ECO:0000259" key="4">
    <source>
        <dbReference type="PROSITE" id="PS50181"/>
    </source>
</evidence>
<dbReference type="AlphaFoldDB" id="A0A1C1CDH6"/>
<accession>A0A1C1CDH6</accession>
<comment type="caution">
    <text evidence="5">The sequence shown here is derived from an EMBL/GenBank/DDBJ whole genome shotgun (WGS) entry which is preliminary data.</text>
</comment>
<organism evidence="5 6">
    <name type="scientific">Cladophialophora carrionii</name>
    <dbReference type="NCBI Taxonomy" id="86049"/>
    <lineage>
        <taxon>Eukaryota</taxon>
        <taxon>Fungi</taxon>
        <taxon>Dikarya</taxon>
        <taxon>Ascomycota</taxon>
        <taxon>Pezizomycotina</taxon>
        <taxon>Eurotiomycetes</taxon>
        <taxon>Chaetothyriomycetidae</taxon>
        <taxon>Chaetothyriales</taxon>
        <taxon>Herpotrichiellaceae</taxon>
        <taxon>Cladophialophora</taxon>
    </lineage>
</organism>
<protein>
    <submittedName>
        <fullName evidence="5">F-box domain protein</fullName>
    </submittedName>
</protein>
<feature type="compositionally biased region" description="Polar residues" evidence="3">
    <location>
        <begin position="524"/>
        <end position="533"/>
    </location>
</feature>
<evidence type="ECO:0000313" key="6">
    <source>
        <dbReference type="Proteomes" id="UP000094526"/>
    </source>
</evidence>
<reference evidence="6" key="1">
    <citation type="submission" date="2015-07" db="EMBL/GenBank/DDBJ databases">
        <authorList>
            <person name="Teixeira M.M."/>
            <person name="Souza R.C."/>
            <person name="Almeida L.G."/>
            <person name="Vicente V.A."/>
            <person name="de Hoog S."/>
            <person name="Bocca A.L."/>
            <person name="de Almeida S.R."/>
            <person name="Vasconcelos A.T."/>
            <person name="Felipe M.S."/>
        </authorList>
    </citation>
    <scope>NUCLEOTIDE SEQUENCE [LARGE SCALE GENOMIC DNA]</scope>
    <source>
        <strain evidence="6">KSF</strain>
    </source>
</reference>
<evidence type="ECO:0000256" key="2">
    <source>
        <dbReference type="ARBA" id="ARBA00022786"/>
    </source>
</evidence>
<dbReference type="InterPro" id="IPR001810">
    <property type="entry name" value="F-box_dom"/>
</dbReference>
<dbReference type="Pfam" id="PF12937">
    <property type="entry name" value="F-box-like"/>
    <property type="match status" value="1"/>
</dbReference>
<dbReference type="GO" id="GO:0016567">
    <property type="term" value="P:protein ubiquitination"/>
    <property type="evidence" value="ECO:0007669"/>
    <property type="project" value="UniProtKB-UniPathway"/>
</dbReference>
<dbReference type="EMBL" id="LGRB01000015">
    <property type="protein sequence ID" value="OCT46532.1"/>
    <property type="molecule type" value="Genomic_DNA"/>
</dbReference>
<proteinExistence type="predicted"/>
<keyword evidence="6" id="KW-1185">Reference proteome</keyword>
<feature type="domain" description="F-box" evidence="4">
    <location>
        <begin position="40"/>
        <end position="86"/>
    </location>
</feature>
<dbReference type="UniPathway" id="UPA00143"/>
<dbReference type="Gene3D" id="1.20.1280.50">
    <property type="match status" value="1"/>
</dbReference>
<comment type="pathway">
    <text evidence="1">Protein modification; protein ubiquitination.</text>
</comment>
<name>A0A1C1CDH6_9EURO</name>
<evidence type="ECO:0000256" key="3">
    <source>
        <dbReference type="SAM" id="MobiDB-lite"/>
    </source>
</evidence>
<dbReference type="VEuPathDB" id="FungiDB:CLCR_01907"/>
<dbReference type="STRING" id="86049.A0A1C1CDH6"/>
<dbReference type="InterPro" id="IPR036047">
    <property type="entry name" value="F-box-like_dom_sf"/>
</dbReference>
<dbReference type="SUPFAM" id="SSF81383">
    <property type="entry name" value="F-box domain"/>
    <property type="match status" value="1"/>
</dbReference>
<gene>
    <name evidence="5" type="ORF">CLCR_01907</name>
</gene>
<dbReference type="PANTHER" id="PTHR10706">
    <property type="entry name" value="F-BOX FAMILY PROTEIN"/>
    <property type="match status" value="1"/>
</dbReference>
<dbReference type="OrthoDB" id="722566at2759"/>
<dbReference type="PANTHER" id="PTHR10706:SF130">
    <property type="entry name" value="F-BOX ONLY PROTEIN 31"/>
    <property type="match status" value="1"/>
</dbReference>
<dbReference type="VEuPathDB" id="FungiDB:G647_01261"/>
<sequence length="533" mass="60418">MGLFKRRTIDTMDEAERRKMFVPDGTDATVSINYAVDQQDTLLLQLPSEILHQILCYLPPQSLVSLARTCRQLRGLASNDLLWANLLRPNIPPEDFPANPYPSSSFRDLYITHHPYWFVPRSRIWISDEPHIGRVMIAHYDPRRGCIEGYRLLAERTPGVAIFWPYEASVVIHSFRPRVHLWLDDPIMKLPHDIVPFNTRQGWWEAEVKMSVGRPGHNTSASFFLARNIPAHVESPSMALWPPRTIPNMPRVRAESADRFRGSGHKPQKYDQISQTAFRLRHWSQFSTGMAHFGIRIGEEVSTWSTIDPTLYTPTREKPYQGIYVGDYAGHGCEFLLVMQREQPPVLPARRPTDAFLRSLIGLPPVGEDAELDEPLLEQRPGSPTSEYQRTVLAAQVAEGIYHGAIEAVKLTGDPNIPRGEYTFVADDIGPGGLIRIAEEYPFKGARVVRSRGHVAARGFQNDEFIPSQLIMISPNKLAQYWVPYGHISFYERVNLDELIDDTFRGGGMQRENEQKGGGARQANGESSEASEQ</sequence>
<keyword evidence="2" id="KW-0833">Ubl conjugation pathway</keyword>
<dbReference type="Pfam" id="PF12014">
    <property type="entry name" value="Cyclin_D1_bind"/>
    <property type="match status" value="1"/>
</dbReference>
<evidence type="ECO:0000256" key="1">
    <source>
        <dbReference type="ARBA" id="ARBA00004906"/>
    </source>
</evidence>
<dbReference type="Proteomes" id="UP000094526">
    <property type="component" value="Unassembled WGS sequence"/>
</dbReference>